<evidence type="ECO:0000313" key="2">
    <source>
        <dbReference type="Proteomes" id="UP001597231"/>
    </source>
</evidence>
<evidence type="ECO:0000313" key="1">
    <source>
        <dbReference type="EMBL" id="MFD1204961.1"/>
    </source>
</evidence>
<proteinExistence type="predicted"/>
<comment type="caution">
    <text evidence="1">The sequence shown here is derived from an EMBL/GenBank/DDBJ whole genome shotgun (WGS) entry which is preliminary data.</text>
</comment>
<dbReference type="RefSeq" id="WP_336822881.1">
    <property type="nucleotide sequence ID" value="NZ_JBHTLT010000036.1"/>
</dbReference>
<reference evidence="2" key="1">
    <citation type="journal article" date="2019" name="Int. J. Syst. Evol. Microbiol.">
        <title>The Global Catalogue of Microorganisms (GCM) 10K type strain sequencing project: providing services to taxonomists for standard genome sequencing and annotation.</title>
        <authorList>
            <consortium name="The Broad Institute Genomics Platform"/>
            <consortium name="The Broad Institute Genome Sequencing Center for Infectious Disease"/>
            <person name="Wu L."/>
            <person name="Ma J."/>
        </authorList>
    </citation>
    <scope>NUCLEOTIDE SEQUENCE [LARGE SCALE GENOMIC DNA]</scope>
    <source>
        <strain evidence="2">CCUG 53915</strain>
    </source>
</reference>
<dbReference type="Pfam" id="PF22278">
    <property type="entry name" value="DUF6958"/>
    <property type="match status" value="1"/>
</dbReference>
<accession>A0ABW3TW23</accession>
<organism evidence="1 2">
    <name type="scientific">Sporosarcina contaminans</name>
    <dbReference type="NCBI Taxonomy" id="633403"/>
    <lineage>
        <taxon>Bacteria</taxon>
        <taxon>Bacillati</taxon>
        <taxon>Bacillota</taxon>
        <taxon>Bacilli</taxon>
        <taxon>Bacillales</taxon>
        <taxon>Caryophanaceae</taxon>
        <taxon>Sporosarcina</taxon>
    </lineage>
</organism>
<dbReference type="InterPro" id="IPR054233">
    <property type="entry name" value="DUF6958"/>
</dbReference>
<name>A0ABW3TW23_9BACL</name>
<keyword evidence="2" id="KW-1185">Reference proteome</keyword>
<gene>
    <name evidence="1" type="ORF">ACFQ38_07580</name>
</gene>
<protein>
    <submittedName>
        <fullName evidence="1">DUF6958 family protein</fullName>
    </submittedName>
</protein>
<dbReference type="EMBL" id="JBHTLT010000036">
    <property type="protein sequence ID" value="MFD1204961.1"/>
    <property type="molecule type" value="Genomic_DNA"/>
</dbReference>
<sequence length="94" mass="10886">MHYNESVQLLQSNGKKGAVIVKFRYEKIKKIMLFIVKDAGMISFEELSEKTLRRLTPFDGNNKWYMEAVVTDLEARGLLECPMHNGQLFVKYVG</sequence>
<dbReference type="Proteomes" id="UP001597231">
    <property type="component" value="Unassembled WGS sequence"/>
</dbReference>